<dbReference type="Pfam" id="PF00653">
    <property type="entry name" value="BIR"/>
    <property type="match status" value="1"/>
</dbReference>
<comment type="caution">
    <text evidence="2">The sequence shown here is derived from an EMBL/GenBank/DDBJ whole genome shotgun (WGS) entry which is preliminary data.</text>
</comment>
<gene>
    <name evidence="2" type="ORF">BJX67DRAFT_338265</name>
</gene>
<protein>
    <submittedName>
        <fullName evidence="2">Uncharacterized protein</fullName>
    </submittedName>
</protein>
<dbReference type="Proteomes" id="UP001610432">
    <property type="component" value="Unassembled WGS sequence"/>
</dbReference>
<accession>A0ABR4L5P2</accession>
<dbReference type="SUPFAM" id="SSF57924">
    <property type="entry name" value="Inhibitor of apoptosis (IAP) repeat"/>
    <property type="match status" value="1"/>
</dbReference>
<evidence type="ECO:0000256" key="1">
    <source>
        <dbReference type="SAM" id="MobiDB-lite"/>
    </source>
</evidence>
<feature type="compositionally biased region" description="Polar residues" evidence="1">
    <location>
        <begin position="262"/>
        <end position="272"/>
    </location>
</feature>
<dbReference type="Gene3D" id="1.10.1170.10">
    <property type="entry name" value="Inhibitor Of Apoptosis Protein (2mihbC-IAP-1), Chain A"/>
    <property type="match status" value="1"/>
</dbReference>
<dbReference type="GeneID" id="98142684"/>
<proteinExistence type="predicted"/>
<dbReference type="EMBL" id="JBFXLQ010000097">
    <property type="protein sequence ID" value="KAL2859876.1"/>
    <property type="molecule type" value="Genomic_DNA"/>
</dbReference>
<keyword evidence="3" id="KW-1185">Reference proteome</keyword>
<evidence type="ECO:0000313" key="2">
    <source>
        <dbReference type="EMBL" id="KAL2859876.1"/>
    </source>
</evidence>
<dbReference type="RefSeq" id="XP_070880432.1">
    <property type="nucleotide sequence ID" value="XM_071027612.1"/>
</dbReference>
<dbReference type="InterPro" id="IPR001370">
    <property type="entry name" value="BIR_rpt"/>
</dbReference>
<feature type="region of interest" description="Disordered" evidence="1">
    <location>
        <begin position="136"/>
        <end position="300"/>
    </location>
</feature>
<evidence type="ECO:0000313" key="3">
    <source>
        <dbReference type="Proteomes" id="UP001610432"/>
    </source>
</evidence>
<reference evidence="2 3" key="1">
    <citation type="submission" date="2024-07" db="EMBL/GenBank/DDBJ databases">
        <title>Section-level genome sequencing and comparative genomics of Aspergillus sections Usti and Cavernicolus.</title>
        <authorList>
            <consortium name="Lawrence Berkeley National Laboratory"/>
            <person name="Nybo J.L."/>
            <person name="Vesth T.C."/>
            <person name="Theobald S."/>
            <person name="Frisvad J.C."/>
            <person name="Larsen T.O."/>
            <person name="Kjaerboelling I."/>
            <person name="Rothschild-Mancinelli K."/>
            <person name="Lyhne E.K."/>
            <person name="Kogle M.E."/>
            <person name="Barry K."/>
            <person name="Clum A."/>
            <person name="Na H."/>
            <person name="Ledsgaard L."/>
            <person name="Lin J."/>
            <person name="Lipzen A."/>
            <person name="Kuo A."/>
            <person name="Riley R."/>
            <person name="Mondo S."/>
            <person name="Labutti K."/>
            <person name="Haridas S."/>
            <person name="Pangalinan J."/>
            <person name="Salamov A.A."/>
            <person name="Simmons B.A."/>
            <person name="Magnuson J.K."/>
            <person name="Chen J."/>
            <person name="Drula E."/>
            <person name="Henrissat B."/>
            <person name="Wiebenga A."/>
            <person name="Lubbers R.J."/>
            <person name="Gomes A.C."/>
            <person name="Macurrencykelacurrency M.R."/>
            <person name="Stajich J."/>
            <person name="Grigoriev I.V."/>
            <person name="Mortensen U.H."/>
            <person name="De Vries R.P."/>
            <person name="Baker S.E."/>
            <person name="Andersen M.R."/>
        </authorList>
    </citation>
    <scope>NUCLEOTIDE SEQUENCE [LARGE SCALE GENOMIC DNA]</scope>
    <source>
        <strain evidence="2 3">CBS 449.75</strain>
    </source>
</reference>
<sequence>MVVEPNSRPRAIAKLPTTTALSELLAPEPLNFNPRPRNVKQLIRISTTFSTIKSRLTSFSEWAYTQITPQQLAQYGFYHLHHHHPGPVVCCFTCESEHGINEDRPYTTDALLALHHDGCLWTIALRDLSPCLIDATPSPQPTRDIQTPIPTAPQDRSRSKGRPPKNGTYNPDPQTRKQDLPRPSTLPRSPSCPPANTRVSDNAWAERTKQTSATATKSQPPLPTTTTSNTKNTTYASVLKSGTRSNARKQSTRRKNELFKPHSQSSPNTGQPKRQHPPPSQPLTMKDLHDRFHNRPSPFRRNYSAERHYRNNQHQKPATAAKLLSNFLISALPLFSQFLLDAQGDKHNPHTPPLLS</sequence>
<feature type="compositionally biased region" description="Low complexity" evidence="1">
    <location>
        <begin position="216"/>
        <end position="234"/>
    </location>
</feature>
<dbReference type="PROSITE" id="PS50143">
    <property type="entry name" value="BIR_REPEAT_2"/>
    <property type="match status" value="1"/>
</dbReference>
<organism evidence="2 3">
    <name type="scientific">Aspergillus lucknowensis</name>
    <dbReference type="NCBI Taxonomy" id="176173"/>
    <lineage>
        <taxon>Eukaryota</taxon>
        <taxon>Fungi</taxon>
        <taxon>Dikarya</taxon>
        <taxon>Ascomycota</taxon>
        <taxon>Pezizomycotina</taxon>
        <taxon>Eurotiomycetes</taxon>
        <taxon>Eurotiomycetidae</taxon>
        <taxon>Eurotiales</taxon>
        <taxon>Aspergillaceae</taxon>
        <taxon>Aspergillus</taxon>
        <taxon>Aspergillus subgen. Nidulantes</taxon>
    </lineage>
</organism>
<name>A0ABR4L5P2_9EURO</name>